<dbReference type="InterPro" id="IPR017850">
    <property type="entry name" value="Alkaline_phosphatase_core_sf"/>
</dbReference>
<evidence type="ECO:0000259" key="2">
    <source>
        <dbReference type="Pfam" id="PF00884"/>
    </source>
</evidence>
<comment type="PTM">
    <text evidence="1">The conversion to 3-oxoalanine (also known as C-formylglycine, FGly), of a serine or cysteine residue in prokaryotes and of a cysteine residue in eukaryotes, is critical for catalytic activity.</text>
</comment>
<reference evidence="3 4" key="1">
    <citation type="submission" date="2018-03" db="EMBL/GenBank/DDBJ databases">
        <title>Genomic Encyclopedia of Archaeal and Bacterial Type Strains, Phase II (KMG-II): from individual species to whole genera.</title>
        <authorList>
            <person name="Goeker M."/>
        </authorList>
    </citation>
    <scope>NUCLEOTIDE SEQUENCE [LARGE SCALE GENOMIC DNA]</scope>
    <source>
        <strain evidence="3 4">DSM 100214</strain>
    </source>
</reference>
<comment type="caution">
    <text evidence="3">The sequence shown here is derived from an EMBL/GenBank/DDBJ whole genome shotgun (WGS) entry which is preliminary data.</text>
</comment>
<dbReference type="InterPro" id="IPR000917">
    <property type="entry name" value="Sulfatase_N"/>
</dbReference>
<accession>A0A2V3PTA3</accession>
<dbReference type="EMBL" id="QICL01000001">
    <property type="protein sequence ID" value="PXV68833.1"/>
    <property type="molecule type" value="Genomic_DNA"/>
</dbReference>
<dbReference type="Gene3D" id="3.30.1120.10">
    <property type="match status" value="1"/>
</dbReference>
<evidence type="ECO:0000313" key="3">
    <source>
        <dbReference type="EMBL" id="PXV68833.1"/>
    </source>
</evidence>
<dbReference type="SUPFAM" id="SSF53649">
    <property type="entry name" value="Alkaline phosphatase-like"/>
    <property type="match status" value="1"/>
</dbReference>
<dbReference type="Proteomes" id="UP000247973">
    <property type="component" value="Unassembled WGS sequence"/>
</dbReference>
<keyword evidence="4" id="KW-1185">Reference proteome</keyword>
<dbReference type="PANTHER" id="PTHR43751">
    <property type="entry name" value="SULFATASE"/>
    <property type="match status" value="1"/>
</dbReference>
<evidence type="ECO:0000313" key="4">
    <source>
        <dbReference type="Proteomes" id="UP000247973"/>
    </source>
</evidence>
<protein>
    <submittedName>
        <fullName evidence="3">Arylsulfatase A-like enzyme</fullName>
    </submittedName>
</protein>
<gene>
    <name evidence="3" type="ORF">CLV62_10197</name>
</gene>
<evidence type="ECO:0000256" key="1">
    <source>
        <dbReference type="PIRSR" id="PIRSR600917-52"/>
    </source>
</evidence>
<dbReference type="RefSeq" id="WP_110308819.1">
    <property type="nucleotide sequence ID" value="NZ_QICL01000001.1"/>
</dbReference>
<dbReference type="AlphaFoldDB" id="A0A2V3PTA3"/>
<feature type="modified residue" description="3-oxoalanine (Ser)" evidence="1">
    <location>
        <position position="78"/>
    </location>
</feature>
<organism evidence="3 4">
    <name type="scientific">Dysgonomonas alginatilytica</name>
    <dbReference type="NCBI Taxonomy" id="1605892"/>
    <lineage>
        <taxon>Bacteria</taxon>
        <taxon>Pseudomonadati</taxon>
        <taxon>Bacteroidota</taxon>
        <taxon>Bacteroidia</taxon>
        <taxon>Bacteroidales</taxon>
        <taxon>Dysgonomonadaceae</taxon>
        <taxon>Dysgonomonas</taxon>
    </lineage>
</organism>
<dbReference type="Gene3D" id="3.40.720.10">
    <property type="entry name" value="Alkaline Phosphatase, subunit A"/>
    <property type="match status" value="1"/>
</dbReference>
<dbReference type="InterPro" id="IPR052701">
    <property type="entry name" value="GAG_Ulvan_Degrading_Sulfatases"/>
</dbReference>
<sequence length="467" mass="52438">MKVQLLFLSSAFLSVQTACKSETLKDQAPMNVIYILADDLGYGDIGCYGQEKIKTPNIDQLAGEGMLFTQHYAGCTVSAPSRGSLMTGLHTGHSQIRGNKEIKPEGQQPMQEGTYTLGTLMKSAGYATGIFGKWGLGYPGSASVPSKMGFDEFYGYNCQREAHTYYPEHLWHNDNIVLLSENENNGRKVYSQDLIHQQAMQFIQANKDKPFFAMLTYTLPHAELNLPHDSLYQMYENAFEEVPYDGSAGYYASEKPYASFAAMVSRLDMYVGEVVAQLKDLGLDKNTIIIFTSDNGPHREGGANPDYFKSYGPLKGVKRDVYEGGIRVPMIVWSPSKIKGGVKTDHISAFWDVMPTLAELTNVTLPEKGDGISFLPTLFSTTDQKQHEYLYWEFHEMNGREALRSGNWKLIRQPIVGETILELYDLDKDIHEDQNLATLKPEKLSELVLLMDNARTESPLFNFGRKN</sequence>
<dbReference type="PANTHER" id="PTHR43751:SF3">
    <property type="entry name" value="SULFATASE N-TERMINAL DOMAIN-CONTAINING PROTEIN"/>
    <property type="match status" value="1"/>
</dbReference>
<name>A0A2V3PTA3_9BACT</name>
<feature type="domain" description="Sulfatase N-terminal" evidence="2">
    <location>
        <begin position="31"/>
        <end position="363"/>
    </location>
</feature>
<dbReference type="OrthoDB" id="9765065at2"/>
<proteinExistence type="predicted"/>
<dbReference type="Pfam" id="PF00884">
    <property type="entry name" value="Sulfatase"/>
    <property type="match status" value="1"/>
</dbReference>
<dbReference type="CDD" id="cd16145">
    <property type="entry name" value="ARS_like"/>
    <property type="match status" value="1"/>
</dbReference>